<feature type="compositionally biased region" description="Low complexity" evidence="1">
    <location>
        <begin position="28"/>
        <end position="38"/>
    </location>
</feature>
<name>A0ABN4YID1_9GAMM</name>
<sequence>MTTIKTSAHIDKSEVGAALKNAAKSHSLDSSSSRPASSQLEQGTVLVPAKIIADKPIANSSTSRAQVDKPQPAAANPSQVTLDIKGKQIQFKPSLQVNQLLQAGAKVMISAEQVTQLTTSTQPSPTQAVNLGQQQIVIVGQPVRLNLPDEILNIAYSNGISSKQLLTLASRPQGYPLPIVNINTNVMRFDNGTNVTVSTLPTLPSGTQVAYVSQIAGKLQLILSPVRLIESVPMTLKVDHITDASTKAAPSLTSQLDQRIITRNEPVQVLSQFLKKLEHMPAAIENSHVRQVQSNTTMYPVQKPSTELIAKQSHQEQALFIKIKDVLTSPFNNRSIDLLNSNVSQLLSKGASLSPDQFKQLTNLILQMAQSSNAGSLRVTQEQIAAITAQVNKLTPQAKLDAAHICAATKLTGETLANTVSNSTVAGNSLVSHSKSPFEVLNQNLSKAGAMPSQQADTTQSQSLASQLLKILPKLDPSPITELVNPQLLKAELTQLANLNLSQTASIPNSTLMGGAITSLFQLLLGFKLKSVNTSMSPKLQNYMAKLQQKVVSSMTANHPMLAALDKAGSLESLTKFASSVNLYQQASNENSQTQTWYFALPYSIGQRNEQFEGKFEQSAAKDEDEKQQGWRLQLKFNLAHGPLLINAHKQGEYLDLAFTGDNPAILSKVDSFQEALAEKINQAGLQAREIKTTVAPVAATLLPGDHYLVKTNA</sequence>
<evidence type="ECO:0008006" key="4">
    <source>
        <dbReference type="Google" id="ProtNLM"/>
    </source>
</evidence>
<organism evidence="2 3">
    <name type="scientific">Shewanella japonica</name>
    <dbReference type="NCBI Taxonomy" id="93973"/>
    <lineage>
        <taxon>Bacteria</taxon>
        <taxon>Pseudomonadati</taxon>
        <taxon>Pseudomonadota</taxon>
        <taxon>Gammaproteobacteria</taxon>
        <taxon>Alteromonadales</taxon>
        <taxon>Shewanellaceae</taxon>
        <taxon>Shewanella</taxon>
    </lineage>
</organism>
<reference evidence="2 3" key="1">
    <citation type="submission" date="2017-03" db="EMBL/GenBank/DDBJ databases">
        <title>Genome sequencing of Shewanella japonica KCTC 22435.</title>
        <authorList>
            <person name="Kim K.M."/>
        </authorList>
    </citation>
    <scope>NUCLEOTIDE SEQUENCE [LARGE SCALE GENOMIC DNA]</scope>
    <source>
        <strain evidence="2 3">KCTC 22435</strain>
    </source>
</reference>
<protein>
    <recommendedName>
        <fullName evidence="4">Flagellar hook-length control protein FliK</fullName>
    </recommendedName>
</protein>
<gene>
    <name evidence="2" type="ORF">SJ2017_2910</name>
</gene>
<keyword evidence="3" id="KW-1185">Reference proteome</keyword>
<accession>A0ABN4YID1</accession>
<dbReference type="Proteomes" id="UP000191820">
    <property type="component" value="Chromosome"/>
</dbReference>
<feature type="region of interest" description="Disordered" evidence="1">
    <location>
        <begin position="21"/>
        <end position="41"/>
    </location>
</feature>
<dbReference type="EMBL" id="CP020472">
    <property type="protein sequence ID" value="ARD23188.1"/>
    <property type="molecule type" value="Genomic_DNA"/>
</dbReference>
<evidence type="ECO:0000313" key="2">
    <source>
        <dbReference type="EMBL" id="ARD23188.1"/>
    </source>
</evidence>
<dbReference type="RefSeq" id="WP_080916237.1">
    <property type="nucleotide sequence ID" value="NZ_CP020472.1"/>
</dbReference>
<proteinExistence type="predicted"/>
<evidence type="ECO:0000256" key="1">
    <source>
        <dbReference type="SAM" id="MobiDB-lite"/>
    </source>
</evidence>
<evidence type="ECO:0000313" key="3">
    <source>
        <dbReference type="Proteomes" id="UP000191820"/>
    </source>
</evidence>